<dbReference type="GeneID" id="81432426"/>
<dbReference type="Proteomes" id="UP001147782">
    <property type="component" value="Unassembled WGS sequence"/>
</dbReference>
<evidence type="ECO:0000313" key="4">
    <source>
        <dbReference type="Proteomes" id="UP001147782"/>
    </source>
</evidence>
<protein>
    <recommendedName>
        <fullName evidence="2">Ig-like domain-containing protein</fullName>
    </recommendedName>
</protein>
<dbReference type="AlphaFoldDB" id="A0A9W9VU31"/>
<dbReference type="EMBL" id="JAPZBS010000001">
    <property type="protein sequence ID" value="KAJ5389250.1"/>
    <property type="molecule type" value="Genomic_DNA"/>
</dbReference>
<name>A0A9W9VU31_9EURO</name>
<proteinExistence type="predicted"/>
<comment type="caution">
    <text evidence="3">The sequence shown here is derived from an EMBL/GenBank/DDBJ whole genome shotgun (WGS) entry which is preliminary data.</text>
</comment>
<feature type="signal peptide" evidence="1">
    <location>
        <begin position="1"/>
        <end position="19"/>
    </location>
</feature>
<organism evidence="3 4">
    <name type="scientific">Penicillium cataractarum</name>
    <dbReference type="NCBI Taxonomy" id="2100454"/>
    <lineage>
        <taxon>Eukaryota</taxon>
        <taxon>Fungi</taxon>
        <taxon>Dikarya</taxon>
        <taxon>Ascomycota</taxon>
        <taxon>Pezizomycotina</taxon>
        <taxon>Eurotiomycetes</taxon>
        <taxon>Eurotiomycetidae</taxon>
        <taxon>Eurotiales</taxon>
        <taxon>Aspergillaceae</taxon>
        <taxon>Penicillium</taxon>
    </lineage>
</organism>
<gene>
    <name evidence="3" type="ORF">N7496_000318</name>
</gene>
<reference evidence="3" key="2">
    <citation type="journal article" date="2023" name="IMA Fungus">
        <title>Comparative genomic study of the Penicillium genus elucidates a diverse pangenome and 15 lateral gene transfer events.</title>
        <authorList>
            <person name="Petersen C."/>
            <person name="Sorensen T."/>
            <person name="Nielsen M.R."/>
            <person name="Sondergaard T.E."/>
            <person name="Sorensen J.L."/>
            <person name="Fitzpatrick D.A."/>
            <person name="Frisvad J.C."/>
            <person name="Nielsen K.L."/>
        </authorList>
    </citation>
    <scope>NUCLEOTIDE SEQUENCE</scope>
    <source>
        <strain evidence="3">IBT 29864</strain>
    </source>
</reference>
<evidence type="ECO:0000259" key="2">
    <source>
        <dbReference type="PROSITE" id="PS50835"/>
    </source>
</evidence>
<sequence>MRITFIVITVIFAFLSAEATPHHSIAVPKSSHIPAKATPLDGFIAVPKSTSTSISCSEVGDPTVDSATRWQKSGADNALIKAIQYYHNQSSQAGSQTFSRAVSHYFNGPENYDCQLVDSPCNAGVSKCETVTSPAGWLILNSFANFHNLWSNVNTALKDAEADITPQLGTFTSTFAPPVKDNSEMEKILFDISNILLSVLNAYVGFEAGFVENKVLGNGIDKGTSAFVGILSGVQTIGKDLLPAAEQEQINEGQLGTALSEITNAMQKIYSLMVADFSEKGIFDSASPAINVEELFFNGTWVNSTLSTIDNRDLKIDFEHALYGLLAERAWRLTSELYPTVVVPEYLPGGDTNTLTGDSGTWGGLTIDDIAISSYTGFMANGGQPGYQMPNTTNIIDNGQINTNPFPLQDGVRTPGFFNIPTCTFDTMFSMLETKDVRQPKYFHLYDAANIVSSLLTTTVVPIGLVNPETCSSYAPTHRKIVSV</sequence>
<keyword evidence="1" id="KW-0732">Signal</keyword>
<dbReference type="OrthoDB" id="3257981at2759"/>
<keyword evidence="4" id="KW-1185">Reference proteome</keyword>
<dbReference type="PROSITE" id="PS50835">
    <property type="entry name" value="IG_LIKE"/>
    <property type="match status" value="1"/>
</dbReference>
<dbReference type="InterPro" id="IPR007110">
    <property type="entry name" value="Ig-like_dom"/>
</dbReference>
<dbReference type="RefSeq" id="XP_056559978.1">
    <property type="nucleotide sequence ID" value="XM_056693249.1"/>
</dbReference>
<evidence type="ECO:0000256" key="1">
    <source>
        <dbReference type="SAM" id="SignalP"/>
    </source>
</evidence>
<evidence type="ECO:0000313" key="3">
    <source>
        <dbReference type="EMBL" id="KAJ5389250.1"/>
    </source>
</evidence>
<reference evidence="3" key="1">
    <citation type="submission" date="2022-11" db="EMBL/GenBank/DDBJ databases">
        <authorList>
            <person name="Petersen C."/>
        </authorList>
    </citation>
    <scope>NUCLEOTIDE SEQUENCE</scope>
    <source>
        <strain evidence="3">IBT 29864</strain>
    </source>
</reference>
<feature type="chain" id="PRO_5040990383" description="Ig-like domain-containing protein" evidence="1">
    <location>
        <begin position="20"/>
        <end position="484"/>
    </location>
</feature>
<feature type="domain" description="Ig-like" evidence="2">
    <location>
        <begin position="28"/>
        <end position="132"/>
    </location>
</feature>
<accession>A0A9W9VU31</accession>